<feature type="domain" description="TauD/TfdA-like" evidence="17">
    <location>
        <begin position="183"/>
        <end position="430"/>
    </location>
</feature>
<sequence>MQIMPVPFGHKEQRRRGEGAPDKMWCVRMARVYAGTQWMLKKGVGPRAPSIRTLSMSAHLPSTDPKPVPCTWHLHDKHFELQYGDSCMRFDFVWLRDNCRSNSCHDSEMNQRILDTASVDLNIKPTHVQVDDSTLHLTWPDGHLTDYSLSWLMENSYEGHLKKPQLQVLWNAEVYQRAQVAPVPCQRVLETDEGLRELFDNFLRYGFALVDGVPPTEEDTEHLAQRVSLVREAFLGRCWSVTSDFAGEDVDLTTDSMDSHTGGSSMHEPFSIIVFHCQKHDGVGGRTVLVDGFYAAKQIQQRNPEDWDILQTVPVRHEYIGTEQGIRTHMTTEAPLLSVHPGTQELRMVRYKNIYRCPIVSVPHDVVHRWYQAHRSFTNEVRKPENQLLIELNPGMGSADPPTELHGAATKTDNWRLLHGRETFTGYRRVIGYFLFRDDLLGKARLLGMKV</sequence>
<evidence type="ECO:0000256" key="11">
    <source>
        <dbReference type="ARBA" id="ARBA00023004"/>
    </source>
</evidence>
<evidence type="ECO:0000259" key="17">
    <source>
        <dbReference type="Pfam" id="PF02668"/>
    </source>
</evidence>
<evidence type="ECO:0000256" key="4">
    <source>
        <dbReference type="ARBA" id="ARBA00008654"/>
    </source>
</evidence>
<keyword evidence="10" id="KW-0560">Oxidoreductase</keyword>
<keyword evidence="8" id="KW-0124">Carnitine biosynthesis</keyword>
<organism evidence="19 20">
    <name type="scientific">Pleurodeles waltl</name>
    <name type="common">Iberian ribbed newt</name>
    <dbReference type="NCBI Taxonomy" id="8319"/>
    <lineage>
        <taxon>Eukaryota</taxon>
        <taxon>Metazoa</taxon>
        <taxon>Chordata</taxon>
        <taxon>Craniata</taxon>
        <taxon>Vertebrata</taxon>
        <taxon>Euteleostomi</taxon>
        <taxon>Amphibia</taxon>
        <taxon>Batrachia</taxon>
        <taxon>Caudata</taxon>
        <taxon>Salamandroidea</taxon>
        <taxon>Salamandridae</taxon>
        <taxon>Pleurodelinae</taxon>
        <taxon>Pleurodeles</taxon>
    </lineage>
</organism>
<dbReference type="InterPro" id="IPR042098">
    <property type="entry name" value="TauD-like_sf"/>
</dbReference>
<evidence type="ECO:0000256" key="13">
    <source>
        <dbReference type="ARBA" id="ARBA00031778"/>
    </source>
</evidence>
<name>A0AAV7MH42_PLEWA</name>
<comment type="caution">
    <text evidence="19">The sequence shown here is derived from an EMBL/GenBank/DDBJ whole genome shotgun (WGS) entry which is preliminary data.</text>
</comment>
<reference evidence="19" key="1">
    <citation type="journal article" date="2022" name="bioRxiv">
        <title>Sequencing and chromosome-scale assembly of the giantPleurodeles waltlgenome.</title>
        <authorList>
            <person name="Brown T."/>
            <person name="Elewa A."/>
            <person name="Iarovenko S."/>
            <person name="Subramanian E."/>
            <person name="Araus A.J."/>
            <person name="Petzold A."/>
            <person name="Susuki M."/>
            <person name="Suzuki K.-i.T."/>
            <person name="Hayashi T."/>
            <person name="Toyoda A."/>
            <person name="Oliveira C."/>
            <person name="Osipova E."/>
            <person name="Leigh N.D."/>
            <person name="Simon A."/>
            <person name="Yun M.H."/>
        </authorList>
    </citation>
    <scope>NUCLEOTIDE SEQUENCE</scope>
    <source>
        <strain evidence="19">20211129_DDA</strain>
        <tissue evidence="19">Liver</tissue>
    </source>
</reference>
<evidence type="ECO:0000259" key="18">
    <source>
        <dbReference type="Pfam" id="PF06155"/>
    </source>
</evidence>
<dbReference type="FunFam" id="3.60.130.10:FF:000001">
    <property type="entry name" value="Trimethyllysine dioxygenase, mitochondrial"/>
    <property type="match status" value="1"/>
</dbReference>
<comment type="similarity">
    <text evidence="4">Belongs to the gamma-BBH/TMLD family.</text>
</comment>
<evidence type="ECO:0000256" key="9">
    <source>
        <dbReference type="ARBA" id="ARBA00022964"/>
    </source>
</evidence>
<evidence type="ECO:0000256" key="16">
    <source>
        <dbReference type="ARBA" id="ARBA00049334"/>
    </source>
</evidence>
<dbReference type="InterPro" id="IPR003819">
    <property type="entry name" value="TauD/TfdA-like"/>
</dbReference>
<evidence type="ECO:0000256" key="6">
    <source>
        <dbReference type="ARBA" id="ARBA00016835"/>
    </source>
</evidence>
<keyword evidence="7" id="KW-0479">Metal-binding</keyword>
<evidence type="ECO:0000256" key="3">
    <source>
        <dbReference type="ARBA" id="ARBA00005022"/>
    </source>
</evidence>
<dbReference type="PANTHER" id="PTHR10696">
    <property type="entry name" value="GAMMA-BUTYROBETAINE HYDROXYLASE-RELATED"/>
    <property type="match status" value="1"/>
</dbReference>
<evidence type="ECO:0000256" key="10">
    <source>
        <dbReference type="ARBA" id="ARBA00023002"/>
    </source>
</evidence>
<dbReference type="GO" id="GO:0050353">
    <property type="term" value="F:trimethyllysine dioxygenase activity"/>
    <property type="evidence" value="ECO:0007669"/>
    <property type="project" value="UniProtKB-EC"/>
</dbReference>
<dbReference type="GO" id="GO:0005739">
    <property type="term" value="C:mitochondrion"/>
    <property type="evidence" value="ECO:0007669"/>
    <property type="project" value="TreeGrafter"/>
</dbReference>
<evidence type="ECO:0000256" key="5">
    <source>
        <dbReference type="ARBA" id="ARBA00012267"/>
    </source>
</evidence>
<comment type="catalytic activity">
    <reaction evidence="16">
        <text>N(6),N(6),N(6)-trimethyl-L-lysine + 2-oxoglutarate + O2 = (3S)-3-hydroxy-N(6),N(6),N(6)-trimethyl-L-lysine + succinate + CO2</text>
        <dbReference type="Rhea" id="RHEA:14181"/>
        <dbReference type="ChEBI" id="CHEBI:15379"/>
        <dbReference type="ChEBI" id="CHEBI:16526"/>
        <dbReference type="ChEBI" id="CHEBI:16810"/>
        <dbReference type="ChEBI" id="CHEBI:30031"/>
        <dbReference type="ChEBI" id="CHEBI:58100"/>
        <dbReference type="ChEBI" id="CHEBI:141499"/>
        <dbReference type="EC" id="1.14.11.8"/>
    </reaction>
</comment>
<dbReference type="Pfam" id="PF02668">
    <property type="entry name" value="TauD"/>
    <property type="match status" value="1"/>
</dbReference>
<dbReference type="InterPro" id="IPR012776">
    <property type="entry name" value="Trimethyllysine_dOase"/>
</dbReference>
<accession>A0AAV7MH42</accession>
<dbReference type="GO" id="GO:0005506">
    <property type="term" value="F:iron ion binding"/>
    <property type="evidence" value="ECO:0007669"/>
    <property type="project" value="InterPro"/>
</dbReference>
<dbReference type="AlphaFoldDB" id="A0AAV7MH42"/>
<keyword evidence="9" id="KW-0223">Dioxygenase</keyword>
<keyword evidence="11" id="KW-0408">Iron</keyword>
<evidence type="ECO:0000313" key="19">
    <source>
        <dbReference type="EMBL" id="KAJ1102399.1"/>
    </source>
</evidence>
<dbReference type="InterPro" id="IPR050411">
    <property type="entry name" value="AlphaKG_dependent_hydroxylases"/>
</dbReference>
<dbReference type="PANTHER" id="PTHR10696:SF51">
    <property type="entry name" value="TRIMETHYLLYSINE DIOXYGENASE, MITOCHONDRIAL"/>
    <property type="match status" value="1"/>
</dbReference>
<comment type="function">
    <text evidence="15">Converts trimethyllysine (TML) into hydroxytrimethyllysine (HTML).</text>
</comment>
<evidence type="ECO:0000256" key="7">
    <source>
        <dbReference type="ARBA" id="ARBA00022723"/>
    </source>
</evidence>
<feature type="domain" description="Gamma-butyrobetaine hydroxylase-like N-terminal" evidence="18">
    <location>
        <begin position="73"/>
        <end position="152"/>
    </location>
</feature>
<evidence type="ECO:0000256" key="8">
    <source>
        <dbReference type="ARBA" id="ARBA00022873"/>
    </source>
</evidence>
<dbReference type="EC" id="1.14.11.8" evidence="5"/>
<dbReference type="Pfam" id="PF06155">
    <property type="entry name" value="GBBH-like_N"/>
    <property type="match status" value="1"/>
</dbReference>
<dbReference type="InterPro" id="IPR010376">
    <property type="entry name" value="GBBH-like_N"/>
</dbReference>
<dbReference type="Gene3D" id="3.60.130.10">
    <property type="entry name" value="Clavaminate synthase-like"/>
    <property type="match status" value="1"/>
</dbReference>
<evidence type="ECO:0000256" key="12">
    <source>
        <dbReference type="ARBA" id="ARBA00030363"/>
    </source>
</evidence>
<dbReference type="GO" id="GO:0045329">
    <property type="term" value="P:carnitine biosynthetic process"/>
    <property type="evidence" value="ECO:0007669"/>
    <property type="project" value="UniProtKB-KW"/>
</dbReference>
<evidence type="ECO:0000256" key="1">
    <source>
        <dbReference type="ARBA" id="ARBA00001954"/>
    </source>
</evidence>
<dbReference type="FunFam" id="3.30.2020.30:FF:000002">
    <property type="entry name" value="Putative gamma-butyrobetaine dioxygenase"/>
    <property type="match status" value="1"/>
</dbReference>
<proteinExistence type="inferred from homology"/>
<dbReference type="EMBL" id="JANPWB010000014">
    <property type="protein sequence ID" value="KAJ1102399.1"/>
    <property type="molecule type" value="Genomic_DNA"/>
</dbReference>
<dbReference type="NCBIfam" id="TIGR02410">
    <property type="entry name" value="carnitine_TMLD"/>
    <property type="match status" value="1"/>
</dbReference>
<dbReference type="Gene3D" id="3.30.2020.30">
    <property type="match status" value="1"/>
</dbReference>
<gene>
    <name evidence="19" type="ORF">NDU88_007449</name>
</gene>
<dbReference type="InterPro" id="IPR038492">
    <property type="entry name" value="GBBH-like_N_sf"/>
</dbReference>
<evidence type="ECO:0000313" key="20">
    <source>
        <dbReference type="Proteomes" id="UP001066276"/>
    </source>
</evidence>
<evidence type="ECO:0000256" key="15">
    <source>
        <dbReference type="ARBA" id="ARBA00046008"/>
    </source>
</evidence>
<dbReference type="SUPFAM" id="SSF51197">
    <property type="entry name" value="Clavaminate synthase-like"/>
    <property type="match status" value="1"/>
</dbReference>
<comment type="cofactor">
    <cofactor evidence="1">
        <name>Fe(2+)</name>
        <dbReference type="ChEBI" id="CHEBI:29033"/>
    </cofactor>
</comment>
<keyword evidence="20" id="KW-1185">Reference proteome</keyword>
<evidence type="ECO:0000256" key="2">
    <source>
        <dbReference type="ARBA" id="ARBA00001961"/>
    </source>
</evidence>
<evidence type="ECO:0000256" key="14">
    <source>
        <dbReference type="ARBA" id="ARBA00032283"/>
    </source>
</evidence>
<comment type="cofactor">
    <cofactor evidence="2">
        <name>L-ascorbate</name>
        <dbReference type="ChEBI" id="CHEBI:38290"/>
    </cofactor>
</comment>
<protein>
    <recommendedName>
        <fullName evidence="6">Trimethyllysine dioxygenase, mitochondrial</fullName>
        <ecNumber evidence="5">1.14.11.8</ecNumber>
    </recommendedName>
    <alternativeName>
        <fullName evidence="13">Epsilon-trimethyllysine 2-oxoglutarate dioxygenase</fullName>
    </alternativeName>
    <alternativeName>
        <fullName evidence="12">TML hydroxylase</fullName>
    </alternativeName>
    <alternativeName>
        <fullName evidence="14">TML-alpha-ketoglutarate dioxygenase</fullName>
    </alternativeName>
</protein>
<dbReference type="Proteomes" id="UP001066276">
    <property type="component" value="Chromosome 10"/>
</dbReference>
<comment type="pathway">
    <text evidence="3">Amine and polyamine biosynthesis; carnitine biosynthesis.</text>
</comment>